<keyword evidence="1" id="KW-0472">Membrane</keyword>
<feature type="transmembrane region" description="Helical" evidence="1">
    <location>
        <begin position="229"/>
        <end position="247"/>
    </location>
</feature>
<feature type="transmembrane region" description="Helical" evidence="1">
    <location>
        <begin position="204"/>
        <end position="222"/>
    </location>
</feature>
<feature type="transmembrane region" description="Helical" evidence="1">
    <location>
        <begin position="182"/>
        <end position="198"/>
    </location>
</feature>
<organism evidence="2 3">
    <name type="scientific">Candidatus Gottesmanbacteria bacterium RIFCSPHIGHO2_01_FULL_40_15</name>
    <dbReference type="NCBI Taxonomy" id="1798376"/>
    <lineage>
        <taxon>Bacteria</taxon>
        <taxon>Candidatus Gottesmaniibacteriota</taxon>
    </lineage>
</organism>
<reference evidence="2 3" key="1">
    <citation type="journal article" date="2016" name="Nat. Commun.">
        <title>Thousands of microbial genomes shed light on interconnected biogeochemical processes in an aquifer system.</title>
        <authorList>
            <person name="Anantharaman K."/>
            <person name="Brown C.T."/>
            <person name="Hug L.A."/>
            <person name="Sharon I."/>
            <person name="Castelle C.J."/>
            <person name="Probst A.J."/>
            <person name="Thomas B.C."/>
            <person name="Singh A."/>
            <person name="Wilkins M.J."/>
            <person name="Karaoz U."/>
            <person name="Brodie E.L."/>
            <person name="Williams K.H."/>
            <person name="Hubbard S.S."/>
            <person name="Banfield J.F."/>
        </authorList>
    </citation>
    <scope>NUCLEOTIDE SEQUENCE [LARGE SCALE GENOMIC DNA]</scope>
</reference>
<feature type="transmembrane region" description="Helical" evidence="1">
    <location>
        <begin position="27"/>
        <end position="47"/>
    </location>
</feature>
<dbReference type="EMBL" id="MFJF01000005">
    <property type="protein sequence ID" value="OGG08198.1"/>
    <property type="molecule type" value="Genomic_DNA"/>
</dbReference>
<accession>A0A1F5Z6X3</accession>
<name>A0A1F5Z6X3_9BACT</name>
<feature type="transmembrane region" description="Helical" evidence="1">
    <location>
        <begin position="108"/>
        <end position="126"/>
    </location>
</feature>
<feature type="transmembrane region" description="Helical" evidence="1">
    <location>
        <begin position="76"/>
        <end position="96"/>
    </location>
</feature>
<protein>
    <submittedName>
        <fullName evidence="2">Uncharacterized protein</fullName>
    </submittedName>
</protein>
<evidence type="ECO:0000313" key="3">
    <source>
        <dbReference type="Proteomes" id="UP000177354"/>
    </source>
</evidence>
<keyword evidence="1" id="KW-0812">Transmembrane</keyword>
<gene>
    <name evidence="2" type="ORF">A2777_02325</name>
</gene>
<feature type="transmembrane region" description="Helical" evidence="1">
    <location>
        <begin position="288"/>
        <end position="316"/>
    </location>
</feature>
<evidence type="ECO:0000256" key="1">
    <source>
        <dbReference type="SAM" id="Phobius"/>
    </source>
</evidence>
<proteinExistence type="predicted"/>
<feature type="transmembrane region" description="Helical" evidence="1">
    <location>
        <begin position="385"/>
        <end position="403"/>
    </location>
</feature>
<sequence>MKKKDFLTLKIVLPDLSGEKQWLEKNAHYLIIALMAVLSVFFFIYFWQNGLGLAYNDARSHLNIGRRVVEGLKPGLAQIGSVWLPLPHLLMIPTVWSEFMWHSGLSGSIQSMLSFVLMGYLIYAILKDLDVGLPGRFFGVVIFIFNINILYLQSIAMTELLLLTTMTAGVYDLMRAFRDDNFIRLIRSALFIMMATLIRYEGWFLLLAAAVMIFFLTLRISGYKKAEGTLILFSTLGFAGIIAWFLWNQLIFKDILYFIFGPFSARSQQLQLESAGNLTTKGDWFYSAFVYLLALLYNSGTFIAFLGLLGMVLFWFDIKIKPAVRLALTALITPLIFNVLALYLGHSVLFIQGISGESWFNARYGIMLMPAIAVFAGYFFDRIKPLRWTVFGLTFFTIFFTLINRDAVTIDDATVGASQKNVSQVSRWLNENAANQKGFIMISVASHDAVIFSSKLPMKRFIHEGTGEYWDRAGKNPDLWARWIVMRTNDDNDLTFMAVKKSHGIKRYELVGSYPFADIYELKKEYLAGLITKPVKTSAPVKRYTLGEFISFLGDNTVKKLREISGSGKNQS</sequence>
<dbReference type="Proteomes" id="UP000177354">
    <property type="component" value="Unassembled WGS sequence"/>
</dbReference>
<dbReference type="AlphaFoldDB" id="A0A1F5Z6X3"/>
<feature type="transmembrane region" description="Helical" evidence="1">
    <location>
        <begin position="138"/>
        <end position="162"/>
    </location>
</feature>
<feature type="transmembrane region" description="Helical" evidence="1">
    <location>
        <begin position="364"/>
        <end position="380"/>
    </location>
</feature>
<evidence type="ECO:0000313" key="2">
    <source>
        <dbReference type="EMBL" id="OGG08198.1"/>
    </source>
</evidence>
<feature type="transmembrane region" description="Helical" evidence="1">
    <location>
        <begin position="323"/>
        <end position="344"/>
    </location>
</feature>
<comment type="caution">
    <text evidence="2">The sequence shown here is derived from an EMBL/GenBank/DDBJ whole genome shotgun (WGS) entry which is preliminary data.</text>
</comment>
<keyword evidence="1" id="KW-1133">Transmembrane helix</keyword>